<feature type="transmembrane region" description="Helical" evidence="1">
    <location>
        <begin position="36"/>
        <end position="59"/>
    </location>
</feature>
<name>A0A0W0Y8N9_9GAMM</name>
<feature type="transmembrane region" description="Helical" evidence="1">
    <location>
        <begin position="6"/>
        <end position="24"/>
    </location>
</feature>
<comment type="caution">
    <text evidence="2">The sequence shown here is derived from an EMBL/GenBank/DDBJ whole genome shotgun (WGS) entry which is preliminary data.</text>
</comment>
<feature type="transmembrane region" description="Helical" evidence="1">
    <location>
        <begin position="79"/>
        <end position="98"/>
    </location>
</feature>
<dbReference type="PANTHER" id="PTHR43483:SF3">
    <property type="entry name" value="MEMBRANE TRANSPORTER PROTEIN HI_0806-RELATED"/>
    <property type="match status" value="1"/>
</dbReference>
<accession>A0A0W0Y8N9</accession>
<feature type="transmembrane region" description="Helical" evidence="1">
    <location>
        <begin position="260"/>
        <end position="279"/>
    </location>
</feature>
<evidence type="ECO:0000313" key="3">
    <source>
        <dbReference type="Proteomes" id="UP000054703"/>
    </source>
</evidence>
<feature type="transmembrane region" description="Helical" evidence="1">
    <location>
        <begin position="166"/>
        <end position="184"/>
    </location>
</feature>
<dbReference type="STRING" id="45074.Lsan_3663"/>
<dbReference type="AlphaFoldDB" id="A0A0W0Y8N9"/>
<keyword evidence="1" id="KW-1133">Transmembrane helix</keyword>
<keyword evidence="3" id="KW-1185">Reference proteome</keyword>
<feature type="transmembrane region" description="Helical" evidence="1">
    <location>
        <begin position="105"/>
        <end position="128"/>
    </location>
</feature>
<reference evidence="2 3" key="1">
    <citation type="submission" date="2015-11" db="EMBL/GenBank/DDBJ databases">
        <title>Genomic analysis of 38 Legionella species identifies large and diverse effector repertoires.</title>
        <authorList>
            <person name="Burstein D."/>
            <person name="Amaro F."/>
            <person name="Zusman T."/>
            <person name="Lifshitz Z."/>
            <person name="Cohen O."/>
            <person name="Gilbert J.A."/>
            <person name="Pupko T."/>
            <person name="Shuman H.A."/>
            <person name="Segal G."/>
        </authorList>
    </citation>
    <scope>NUCLEOTIDE SEQUENCE [LARGE SCALE GENOMIC DNA]</scope>
    <source>
        <strain evidence="2 3">SC-63-C7</strain>
    </source>
</reference>
<dbReference type="PANTHER" id="PTHR43483">
    <property type="entry name" value="MEMBRANE TRANSPORTER PROTEIN HI_0806-RELATED"/>
    <property type="match status" value="1"/>
</dbReference>
<organism evidence="2 3">
    <name type="scientific">Legionella santicrucis</name>
    <dbReference type="NCBI Taxonomy" id="45074"/>
    <lineage>
        <taxon>Bacteria</taxon>
        <taxon>Pseudomonadati</taxon>
        <taxon>Pseudomonadota</taxon>
        <taxon>Gammaproteobacteria</taxon>
        <taxon>Legionellales</taxon>
        <taxon>Legionellaceae</taxon>
        <taxon>Legionella</taxon>
    </lineage>
</organism>
<gene>
    <name evidence="2" type="ORF">Lsan_3663</name>
</gene>
<evidence type="ECO:0000256" key="1">
    <source>
        <dbReference type="SAM" id="Phobius"/>
    </source>
</evidence>
<sequence>MNLPLLILVVNGFFIFRFSLDFIRHIELVKKENGNPVLLAFSSMIIFFLSSFGICDFAISTIFYRFKKLVSDKKLPGTLNTQCVIPVAVMACAFISSIQVGLKTLIVCIIAQVVGAYIGPQFVVKLSISMIRKIISLGLFLAAVFIVLGQLHWLPAGGVATELHGVKLLIAAGALFIFGALNNVGIGSYPLTMATIYMLGMSPLASFPIMMGACAFSTSIASVQFIKHGQYSRKITLFTSTFGVLGVLIAVYVIKELNVAWLQWIITAIIFYTSFSMLYKEYKAPIAQLTVNSSPSNG</sequence>
<dbReference type="Proteomes" id="UP000054703">
    <property type="component" value="Unassembled WGS sequence"/>
</dbReference>
<feature type="transmembrane region" description="Helical" evidence="1">
    <location>
        <begin position="134"/>
        <end position="154"/>
    </location>
</feature>
<keyword evidence="1" id="KW-0472">Membrane</keyword>
<dbReference type="EMBL" id="LNYU01000091">
    <property type="protein sequence ID" value="KTD53253.1"/>
    <property type="molecule type" value="Genomic_DNA"/>
</dbReference>
<dbReference type="OrthoDB" id="5145250at2"/>
<feature type="transmembrane region" description="Helical" evidence="1">
    <location>
        <begin position="204"/>
        <end position="223"/>
    </location>
</feature>
<dbReference type="PATRIC" id="fig|45074.5.peg.3937"/>
<proteinExistence type="predicted"/>
<evidence type="ECO:0000313" key="2">
    <source>
        <dbReference type="EMBL" id="KTD53253.1"/>
    </source>
</evidence>
<keyword evidence="1" id="KW-0812">Transmembrane</keyword>
<dbReference type="RefSeq" id="WP_058515568.1">
    <property type="nucleotide sequence ID" value="NZ_CAAAIH010000001.1"/>
</dbReference>
<protein>
    <submittedName>
        <fullName evidence="2">Integral membrane protein</fullName>
    </submittedName>
</protein>
<feature type="transmembrane region" description="Helical" evidence="1">
    <location>
        <begin position="235"/>
        <end position="254"/>
    </location>
</feature>